<sequence>MKRELTLTDMDGHTAVQTCKICGCTKDDPCDHEKLGMCWWVKADLCSHCAMIQTGEIPGDSVTHCVNSNPIIQ</sequence>
<evidence type="ECO:0000313" key="1">
    <source>
        <dbReference type="EMBL" id="GKI19845.1"/>
    </source>
</evidence>
<proteinExistence type="predicted"/>
<name>A0AA37KPL0_9BACT</name>
<dbReference type="AlphaFoldDB" id="A0AA37KPL0"/>
<gene>
    <name evidence="1" type="ORF">CE91St16_27530</name>
</gene>
<accession>A0AA37KPL0</accession>
<dbReference type="RefSeq" id="WP_009597067.1">
    <property type="nucleotide sequence ID" value="NZ_AP025581.1"/>
</dbReference>
<protein>
    <submittedName>
        <fullName evidence="1">Uncharacterized protein</fullName>
    </submittedName>
</protein>
<comment type="caution">
    <text evidence="1">The sequence shown here is derived from an EMBL/GenBank/DDBJ whole genome shotgun (WGS) entry which is preliminary data.</text>
</comment>
<evidence type="ECO:0000313" key="2">
    <source>
        <dbReference type="Proteomes" id="UP001055105"/>
    </source>
</evidence>
<dbReference type="EMBL" id="BQOL01000002">
    <property type="protein sequence ID" value="GKI19845.1"/>
    <property type="molecule type" value="Genomic_DNA"/>
</dbReference>
<organism evidence="1 2">
    <name type="scientific">Alistipes finegoldii</name>
    <dbReference type="NCBI Taxonomy" id="214856"/>
    <lineage>
        <taxon>Bacteria</taxon>
        <taxon>Pseudomonadati</taxon>
        <taxon>Bacteroidota</taxon>
        <taxon>Bacteroidia</taxon>
        <taxon>Bacteroidales</taxon>
        <taxon>Rikenellaceae</taxon>
        <taxon>Alistipes</taxon>
    </lineage>
</organism>
<reference evidence="1" key="1">
    <citation type="submission" date="2022-01" db="EMBL/GenBank/DDBJ databases">
        <title>Novel bile acid biosynthetic pathways are enriched in the microbiome of centenarians.</title>
        <authorList>
            <person name="Sato Y."/>
            <person name="Atarashi K."/>
            <person name="Plichta R.D."/>
            <person name="Arai Y."/>
            <person name="Sasajima S."/>
            <person name="Kearney M.S."/>
            <person name="Suda W."/>
            <person name="Takeshita K."/>
            <person name="Sasaki T."/>
            <person name="Okamoto S."/>
            <person name="Skelly N.A."/>
            <person name="Okamura Y."/>
            <person name="Vlamakis H."/>
            <person name="Li Y."/>
            <person name="Tanoue T."/>
            <person name="Takei H."/>
            <person name="Nittono H."/>
            <person name="Narushima S."/>
            <person name="Irie J."/>
            <person name="Itoh H."/>
            <person name="Moriya K."/>
            <person name="Sugiura Y."/>
            <person name="Suematsu M."/>
            <person name="Moritoki N."/>
            <person name="Shibata S."/>
            <person name="Littman R.D."/>
            <person name="Fischbach A.M."/>
            <person name="Uwamino Y."/>
            <person name="Inoue T."/>
            <person name="Honda A."/>
            <person name="Hattori M."/>
            <person name="Murai T."/>
            <person name="Xavier J.R."/>
            <person name="Hirose N."/>
            <person name="Honda K."/>
        </authorList>
    </citation>
    <scope>NUCLEOTIDE SEQUENCE</scope>
    <source>
        <strain evidence="1">CE91-St16</strain>
    </source>
</reference>
<dbReference type="Proteomes" id="UP001055105">
    <property type="component" value="Unassembled WGS sequence"/>
</dbReference>